<dbReference type="OrthoDB" id="1932595at2759"/>
<feature type="compositionally biased region" description="Acidic residues" evidence="1">
    <location>
        <begin position="59"/>
        <end position="72"/>
    </location>
</feature>
<proteinExistence type="predicted"/>
<dbReference type="EMBL" id="AWWV01013203">
    <property type="protein sequence ID" value="OMO62650.1"/>
    <property type="molecule type" value="Genomic_DNA"/>
</dbReference>
<comment type="caution">
    <text evidence="2">The sequence shown here is derived from an EMBL/GenBank/DDBJ whole genome shotgun (WGS) entry which is preliminary data.</text>
</comment>
<keyword evidence="3" id="KW-1185">Reference proteome</keyword>
<evidence type="ECO:0000256" key="1">
    <source>
        <dbReference type="SAM" id="MobiDB-lite"/>
    </source>
</evidence>
<protein>
    <submittedName>
        <fullName evidence="2">Uncharacterized protein</fullName>
    </submittedName>
</protein>
<feature type="compositionally biased region" description="Acidic residues" evidence="1">
    <location>
        <begin position="14"/>
        <end position="27"/>
    </location>
</feature>
<dbReference type="AlphaFoldDB" id="A0A1R3GXC0"/>
<dbReference type="Gramene" id="OMO62650">
    <property type="protein sequence ID" value="OMO62650"/>
    <property type="gene ID" value="CCACVL1_22707"/>
</dbReference>
<dbReference type="Proteomes" id="UP000188268">
    <property type="component" value="Unassembled WGS sequence"/>
</dbReference>
<evidence type="ECO:0000313" key="2">
    <source>
        <dbReference type="EMBL" id="OMO62650.1"/>
    </source>
</evidence>
<sequence length="139" mass="15772">MSFDHGERSLTLVSDDDGESIDDDIGMVDESNMHDNLEQLVRDVMTQEENDDHTTSHEDNDDVSDEEGVEDPSFDAKNIIKLIGDGKEDLYLGCKKSSKLSFLIRLLNFKGMVGCSNVTITLFLELYYPMVKHYQNLTM</sequence>
<reference evidence="2 3" key="1">
    <citation type="submission" date="2013-09" db="EMBL/GenBank/DDBJ databases">
        <title>Corchorus capsularis genome sequencing.</title>
        <authorList>
            <person name="Alam M."/>
            <person name="Haque M.S."/>
            <person name="Islam M.S."/>
            <person name="Emdad E.M."/>
            <person name="Islam M.M."/>
            <person name="Ahmed B."/>
            <person name="Halim A."/>
            <person name="Hossen Q.M.M."/>
            <person name="Hossain M.Z."/>
            <person name="Ahmed R."/>
            <person name="Khan M.M."/>
            <person name="Islam R."/>
            <person name="Rashid M.M."/>
            <person name="Khan S.A."/>
            <person name="Rahman M.S."/>
            <person name="Alam M."/>
        </authorList>
    </citation>
    <scope>NUCLEOTIDE SEQUENCE [LARGE SCALE GENOMIC DNA]</scope>
    <source>
        <strain evidence="3">cv. CVL-1</strain>
        <tissue evidence="2">Whole seedling</tissue>
    </source>
</reference>
<feature type="region of interest" description="Disordered" evidence="1">
    <location>
        <begin position="1"/>
        <end position="29"/>
    </location>
</feature>
<gene>
    <name evidence="2" type="ORF">CCACVL1_22707</name>
</gene>
<feature type="region of interest" description="Disordered" evidence="1">
    <location>
        <begin position="41"/>
        <end position="72"/>
    </location>
</feature>
<evidence type="ECO:0000313" key="3">
    <source>
        <dbReference type="Proteomes" id="UP000188268"/>
    </source>
</evidence>
<name>A0A1R3GXC0_COCAP</name>
<accession>A0A1R3GXC0</accession>
<organism evidence="2 3">
    <name type="scientific">Corchorus capsularis</name>
    <name type="common">Jute</name>
    <dbReference type="NCBI Taxonomy" id="210143"/>
    <lineage>
        <taxon>Eukaryota</taxon>
        <taxon>Viridiplantae</taxon>
        <taxon>Streptophyta</taxon>
        <taxon>Embryophyta</taxon>
        <taxon>Tracheophyta</taxon>
        <taxon>Spermatophyta</taxon>
        <taxon>Magnoliopsida</taxon>
        <taxon>eudicotyledons</taxon>
        <taxon>Gunneridae</taxon>
        <taxon>Pentapetalae</taxon>
        <taxon>rosids</taxon>
        <taxon>malvids</taxon>
        <taxon>Malvales</taxon>
        <taxon>Malvaceae</taxon>
        <taxon>Grewioideae</taxon>
        <taxon>Apeibeae</taxon>
        <taxon>Corchorus</taxon>
    </lineage>
</organism>